<dbReference type="EnsemblPlants" id="TuG1812G0300002150.01.T01">
    <property type="protein sequence ID" value="TuG1812G0300002150.01.T01"/>
    <property type="gene ID" value="TuG1812G0300002150.01"/>
</dbReference>
<dbReference type="AlphaFoldDB" id="A0A8R7TV71"/>
<name>A0A8R7TV71_TRIUA</name>
<reference evidence="2" key="1">
    <citation type="journal article" date="2013" name="Nature">
        <title>Draft genome of the wheat A-genome progenitor Triticum urartu.</title>
        <authorList>
            <person name="Ling H.Q."/>
            <person name="Zhao S."/>
            <person name="Liu D."/>
            <person name="Wang J."/>
            <person name="Sun H."/>
            <person name="Zhang C."/>
            <person name="Fan H."/>
            <person name="Li D."/>
            <person name="Dong L."/>
            <person name="Tao Y."/>
            <person name="Gao C."/>
            <person name="Wu H."/>
            <person name="Li Y."/>
            <person name="Cui Y."/>
            <person name="Guo X."/>
            <person name="Zheng S."/>
            <person name="Wang B."/>
            <person name="Yu K."/>
            <person name="Liang Q."/>
            <person name="Yang W."/>
            <person name="Lou X."/>
            <person name="Chen J."/>
            <person name="Feng M."/>
            <person name="Jian J."/>
            <person name="Zhang X."/>
            <person name="Luo G."/>
            <person name="Jiang Y."/>
            <person name="Liu J."/>
            <person name="Wang Z."/>
            <person name="Sha Y."/>
            <person name="Zhang B."/>
            <person name="Wu H."/>
            <person name="Tang D."/>
            <person name="Shen Q."/>
            <person name="Xue P."/>
            <person name="Zou S."/>
            <person name="Wang X."/>
            <person name="Liu X."/>
            <person name="Wang F."/>
            <person name="Yang Y."/>
            <person name="An X."/>
            <person name="Dong Z."/>
            <person name="Zhang K."/>
            <person name="Zhang X."/>
            <person name="Luo M.C."/>
            <person name="Dvorak J."/>
            <person name="Tong Y."/>
            <person name="Wang J."/>
            <person name="Yang H."/>
            <person name="Li Z."/>
            <person name="Wang D."/>
            <person name="Zhang A."/>
            <person name="Wang J."/>
        </authorList>
    </citation>
    <scope>NUCLEOTIDE SEQUENCE</scope>
    <source>
        <strain evidence="2">cv. G1812</strain>
    </source>
</reference>
<protein>
    <submittedName>
        <fullName evidence="1">Uncharacterized protein</fullName>
    </submittedName>
</protein>
<sequence length="68" mass="8088">MLGFRAIRRARRDADSSVRLQCCARQHGRVMQQARERLEHDGLHEEILFKRMRVMNQIMLNDSHKLAT</sequence>
<keyword evidence="2" id="KW-1185">Reference proteome</keyword>
<reference evidence="1" key="3">
    <citation type="submission" date="2022-06" db="UniProtKB">
        <authorList>
            <consortium name="EnsemblPlants"/>
        </authorList>
    </citation>
    <scope>IDENTIFICATION</scope>
</reference>
<dbReference type="Gramene" id="TuG1812G0300002150.01.T01">
    <property type="protein sequence ID" value="TuG1812G0300002150.01.T01"/>
    <property type="gene ID" value="TuG1812G0300002150.01"/>
</dbReference>
<organism evidence="1 2">
    <name type="scientific">Triticum urartu</name>
    <name type="common">Red wild einkorn</name>
    <name type="synonym">Crithodium urartu</name>
    <dbReference type="NCBI Taxonomy" id="4572"/>
    <lineage>
        <taxon>Eukaryota</taxon>
        <taxon>Viridiplantae</taxon>
        <taxon>Streptophyta</taxon>
        <taxon>Embryophyta</taxon>
        <taxon>Tracheophyta</taxon>
        <taxon>Spermatophyta</taxon>
        <taxon>Magnoliopsida</taxon>
        <taxon>Liliopsida</taxon>
        <taxon>Poales</taxon>
        <taxon>Poaceae</taxon>
        <taxon>BOP clade</taxon>
        <taxon>Pooideae</taxon>
        <taxon>Triticodae</taxon>
        <taxon>Triticeae</taxon>
        <taxon>Triticinae</taxon>
        <taxon>Triticum</taxon>
    </lineage>
</organism>
<accession>A0A8R7TV71</accession>
<evidence type="ECO:0000313" key="1">
    <source>
        <dbReference type="EnsemblPlants" id="TuG1812G0300002150.01.T01"/>
    </source>
</evidence>
<evidence type="ECO:0000313" key="2">
    <source>
        <dbReference type="Proteomes" id="UP000015106"/>
    </source>
</evidence>
<proteinExistence type="predicted"/>
<dbReference type="Proteomes" id="UP000015106">
    <property type="component" value="Chromosome 3"/>
</dbReference>
<reference evidence="1" key="2">
    <citation type="submission" date="2018-03" db="EMBL/GenBank/DDBJ databases">
        <title>The Triticum urartu genome reveals the dynamic nature of wheat genome evolution.</title>
        <authorList>
            <person name="Ling H."/>
            <person name="Ma B."/>
            <person name="Shi X."/>
            <person name="Liu H."/>
            <person name="Dong L."/>
            <person name="Sun H."/>
            <person name="Cao Y."/>
            <person name="Gao Q."/>
            <person name="Zheng S."/>
            <person name="Li Y."/>
            <person name="Yu Y."/>
            <person name="Du H."/>
            <person name="Qi M."/>
            <person name="Li Y."/>
            <person name="Yu H."/>
            <person name="Cui Y."/>
            <person name="Wang N."/>
            <person name="Chen C."/>
            <person name="Wu H."/>
            <person name="Zhao Y."/>
            <person name="Zhang J."/>
            <person name="Li Y."/>
            <person name="Zhou W."/>
            <person name="Zhang B."/>
            <person name="Hu W."/>
            <person name="Eijk M."/>
            <person name="Tang J."/>
            <person name="Witsenboer H."/>
            <person name="Zhao S."/>
            <person name="Li Z."/>
            <person name="Zhang A."/>
            <person name="Wang D."/>
            <person name="Liang C."/>
        </authorList>
    </citation>
    <scope>NUCLEOTIDE SEQUENCE [LARGE SCALE GENOMIC DNA]</scope>
    <source>
        <strain evidence="1">cv. G1812</strain>
    </source>
</reference>